<evidence type="ECO:0000256" key="2">
    <source>
        <dbReference type="ARBA" id="ARBA00009937"/>
    </source>
</evidence>
<proteinExistence type="inferred from homology"/>
<keyword evidence="6" id="KW-1185">Reference proteome</keyword>
<evidence type="ECO:0000256" key="3">
    <source>
        <dbReference type="ARBA" id="ARBA00023242"/>
    </source>
</evidence>
<dbReference type="Proteomes" id="UP000827721">
    <property type="component" value="Unassembled WGS sequence"/>
</dbReference>
<dbReference type="PANTHER" id="PTHR33669:SF14">
    <property type="entry name" value="NRR REPRESSOR HOMOLOG 3"/>
    <property type="match status" value="1"/>
</dbReference>
<evidence type="ECO:0000256" key="4">
    <source>
        <dbReference type="SAM" id="MobiDB-lite"/>
    </source>
</evidence>
<sequence>MDSAASATASKKRKLCHDDHREKEEDNEEEKMEEFFALVRSIREARDRLMINGSYENKKQTQNNTSTTMKRKLEEDHQKPVIEAWKPTFQREDFLQEEPDQLKNPHVSSQVVAENTGRCQKGRAGPVLVQAGRVEDGGFERARRVSYAEKCRAFYAGSWTVWVGYWSGDRTVCDLVRKKMTFK</sequence>
<comment type="similarity">
    <text evidence="2">Belongs to the NPR1-interactor family.</text>
</comment>
<dbReference type="EMBL" id="JAFEMO010000001">
    <property type="protein sequence ID" value="KAH7578196.1"/>
    <property type="molecule type" value="Genomic_DNA"/>
</dbReference>
<name>A0ABQ8IND4_9ROSI</name>
<reference evidence="5 6" key="1">
    <citation type="submission" date="2021-02" db="EMBL/GenBank/DDBJ databases">
        <title>Plant Genome Project.</title>
        <authorList>
            <person name="Zhang R.-G."/>
        </authorList>
    </citation>
    <scope>NUCLEOTIDE SEQUENCE [LARGE SCALE GENOMIC DNA]</scope>
    <source>
        <tissue evidence="5">Leaves</tissue>
    </source>
</reference>
<organism evidence="5 6">
    <name type="scientific">Xanthoceras sorbifolium</name>
    <dbReference type="NCBI Taxonomy" id="99658"/>
    <lineage>
        <taxon>Eukaryota</taxon>
        <taxon>Viridiplantae</taxon>
        <taxon>Streptophyta</taxon>
        <taxon>Embryophyta</taxon>
        <taxon>Tracheophyta</taxon>
        <taxon>Spermatophyta</taxon>
        <taxon>Magnoliopsida</taxon>
        <taxon>eudicotyledons</taxon>
        <taxon>Gunneridae</taxon>
        <taxon>Pentapetalae</taxon>
        <taxon>rosids</taxon>
        <taxon>malvids</taxon>
        <taxon>Sapindales</taxon>
        <taxon>Sapindaceae</taxon>
        <taxon>Xanthoceroideae</taxon>
        <taxon>Xanthoceras</taxon>
    </lineage>
</organism>
<evidence type="ECO:0000256" key="1">
    <source>
        <dbReference type="ARBA" id="ARBA00004123"/>
    </source>
</evidence>
<accession>A0ABQ8IND4</accession>
<feature type="region of interest" description="Disordered" evidence="4">
    <location>
        <begin position="57"/>
        <end position="76"/>
    </location>
</feature>
<comment type="caution">
    <text evidence="5">The sequence shown here is derived from an EMBL/GenBank/DDBJ whole genome shotgun (WGS) entry which is preliminary data.</text>
</comment>
<evidence type="ECO:0000313" key="6">
    <source>
        <dbReference type="Proteomes" id="UP000827721"/>
    </source>
</evidence>
<feature type="region of interest" description="Disordered" evidence="4">
    <location>
        <begin position="1"/>
        <end position="32"/>
    </location>
</feature>
<keyword evidence="3" id="KW-0539">Nucleus</keyword>
<evidence type="ECO:0000313" key="5">
    <source>
        <dbReference type="EMBL" id="KAH7578196.1"/>
    </source>
</evidence>
<comment type="subcellular location">
    <subcellularLocation>
        <location evidence="1">Nucleus</location>
    </subcellularLocation>
</comment>
<dbReference type="Pfam" id="PF15699">
    <property type="entry name" value="NPR1_interact"/>
    <property type="match status" value="1"/>
</dbReference>
<dbReference type="PANTHER" id="PTHR33669">
    <property type="entry name" value="PROTEIN NEGATIVE REGULATOR OF RESISTANCE"/>
    <property type="match status" value="1"/>
</dbReference>
<gene>
    <name evidence="5" type="ORF">JRO89_XS01G0352100</name>
</gene>
<protein>
    <submittedName>
        <fullName evidence="5">Uncharacterized protein</fullName>
    </submittedName>
</protein>
<dbReference type="InterPro" id="IPR031425">
    <property type="entry name" value="NPR1/NH1-interacting"/>
</dbReference>